<reference evidence="2" key="2">
    <citation type="submission" date="2021-08" db="EMBL/GenBank/DDBJ databases">
        <authorList>
            <person name="Tani A."/>
            <person name="Ola A."/>
            <person name="Ogura Y."/>
            <person name="Katsura K."/>
            <person name="Hayashi T."/>
        </authorList>
    </citation>
    <scope>NUCLEOTIDE SEQUENCE</scope>
    <source>
        <strain evidence="2">DSM 14458</strain>
    </source>
</reference>
<gene>
    <name evidence="2" type="ORF">BGCPKDLD_4754</name>
</gene>
<dbReference type="InterPro" id="IPR010982">
    <property type="entry name" value="Lambda_DNA-bd_dom_sf"/>
</dbReference>
<evidence type="ECO:0000313" key="3">
    <source>
        <dbReference type="Proteomes" id="UP001055093"/>
    </source>
</evidence>
<dbReference type="Proteomes" id="UP001055093">
    <property type="component" value="Unassembled WGS sequence"/>
</dbReference>
<proteinExistence type="predicted"/>
<protein>
    <recommendedName>
        <fullName evidence="1">HTH cro/C1-type domain-containing protein</fullName>
    </recommendedName>
</protein>
<comment type="caution">
    <text evidence="2">The sequence shown here is derived from an EMBL/GenBank/DDBJ whole genome shotgun (WGS) entry which is preliminary data.</text>
</comment>
<keyword evidence="3" id="KW-1185">Reference proteome</keyword>
<reference evidence="2" key="1">
    <citation type="journal article" date="2021" name="Front. Microbiol.">
        <title>Comprehensive Comparative Genomics and Phenotyping of Methylobacterium Species.</title>
        <authorList>
            <person name="Alessa O."/>
            <person name="Ogura Y."/>
            <person name="Fujitani Y."/>
            <person name="Takami H."/>
            <person name="Hayashi T."/>
            <person name="Sahin N."/>
            <person name="Tani A."/>
        </authorList>
    </citation>
    <scope>NUCLEOTIDE SEQUENCE</scope>
    <source>
        <strain evidence="2">DSM 14458</strain>
    </source>
</reference>
<evidence type="ECO:0000259" key="1">
    <source>
        <dbReference type="PROSITE" id="PS50943"/>
    </source>
</evidence>
<sequence>MSSVPRITELLLKGYSVPEIVEELGKLKASSVKVYVRRLLGEMTDAQRAAVERARDERGSAKPDVYHRKFSDRPVLGPVHVRIGHRLLAKRQRLKMSHGEFCEHFEFSNRVMLSAMEQGYHDFKISEVLRIAEILEVHVDDLLCPPAGRMAA</sequence>
<dbReference type="SUPFAM" id="SSF47413">
    <property type="entry name" value="lambda repressor-like DNA-binding domains"/>
    <property type="match status" value="1"/>
</dbReference>
<feature type="domain" description="HTH cro/C1-type" evidence="1">
    <location>
        <begin position="110"/>
        <end position="142"/>
    </location>
</feature>
<dbReference type="PROSITE" id="PS50943">
    <property type="entry name" value="HTH_CROC1"/>
    <property type="match status" value="1"/>
</dbReference>
<dbReference type="EMBL" id="BPRE01000020">
    <property type="protein sequence ID" value="GJE78143.1"/>
    <property type="molecule type" value="Genomic_DNA"/>
</dbReference>
<organism evidence="2 3">
    <name type="scientific">Methylorubrum suomiense</name>
    <dbReference type="NCBI Taxonomy" id="144191"/>
    <lineage>
        <taxon>Bacteria</taxon>
        <taxon>Pseudomonadati</taxon>
        <taxon>Pseudomonadota</taxon>
        <taxon>Alphaproteobacteria</taxon>
        <taxon>Hyphomicrobiales</taxon>
        <taxon>Methylobacteriaceae</taxon>
        <taxon>Methylorubrum</taxon>
    </lineage>
</organism>
<dbReference type="CDD" id="cd00093">
    <property type="entry name" value="HTH_XRE"/>
    <property type="match status" value="1"/>
</dbReference>
<name>A0ABQ4V3E0_9HYPH</name>
<evidence type="ECO:0000313" key="2">
    <source>
        <dbReference type="EMBL" id="GJE78143.1"/>
    </source>
</evidence>
<accession>A0ABQ4V3E0</accession>
<dbReference type="InterPro" id="IPR001387">
    <property type="entry name" value="Cro/C1-type_HTH"/>
</dbReference>
<dbReference type="SMART" id="SM00530">
    <property type="entry name" value="HTH_XRE"/>
    <property type="match status" value="1"/>
</dbReference>
<dbReference type="Gene3D" id="1.10.260.40">
    <property type="entry name" value="lambda repressor-like DNA-binding domains"/>
    <property type="match status" value="1"/>
</dbReference>